<evidence type="ECO:0000259" key="8">
    <source>
        <dbReference type="Pfam" id="PF02308"/>
    </source>
</evidence>
<dbReference type="PRINTS" id="PR01837">
    <property type="entry name" value="MGTCSAPBPROT"/>
</dbReference>
<keyword evidence="5 7" id="KW-1133">Transmembrane helix</keyword>
<evidence type="ECO:0000313" key="9">
    <source>
        <dbReference type="EMBL" id="NEN24760.1"/>
    </source>
</evidence>
<name>A0A7K3WST7_9FLAO</name>
<evidence type="ECO:0000256" key="2">
    <source>
        <dbReference type="ARBA" id="ARBA00009298"/>
    </source>
</evidence>
<feature type="transmembrane region" description="Helical" evidence="7">
    <location>
        <begin position="12"/>
        <end position="28"/>
    </location>
</feature>
<evidence type="ECO:0000256" key="4">
    <source>
        <dbReference type="ARBA" id="ARBA00022692"/>
    </source>
</evidence>
<proteinExistence type="inferred from homology"/>
<dbReference type="InterPro" id="IPR049177">
    <property type="entry name" value="MgtC_SapB_SrpB_YhiD_N"/>
</dbReference>
<gene>
    <name evidence="9" type="ORF">G3O08_14740</name>
</gene>
<evidence type="ECO:0000256" key="1">
    <source>
        <dbReference type="ARBA" id="ARBA00004651"/>
    </source>
</evidence>
<evidence type="ECO:0000256" key="6">
    <source>
        <dbReference type="ARBA" id="ARBA00023136"/>
    </source>
</evidence>
<comment type="similarity">
    <text evidence="2">Belongs to the MgtC/SapB family.</text>
</comment>
<sequence>MELYIEQLTTLYRIAIAMVLCGIIGFEREQLGKPAGLRTNMIIGGASCLIVSITLPLIDHLEVANATEIVRTDPIRLLQALVVGISFIGAGTIIKGSGKKISGLTTAATLLFSMGVGIAVAIEQYIIAVGVTLIILFVNFIVRKLSFKFTNKDRTSRNGINEKE</sequence>
<feature type="domain" description="MgtC/SapB/SrpB/YhiD N-terminal" evidence="8">
    <location>
        <begin position="15"/>
        <end position="145"/>
    </location>
</feature>
<reference evidence="9 10" key="1">
    <citation type="submission" date="2020-02" db="EMBL/GenBank/DDBJ databases">
        <title>Out from the shadows clarifying the taxonomy of the family Cryomorphaceae and related taxa by utilizing the GTDB taxonomic framework.</title>
        <authorList>
            <person name="Bowman J.P."/>
        </authorList>
    </citation>
    <scope>NUCLEOTIDE SEQUENCE [LARGE SCALE GENOMIC DNA]</scope>
    <source>
        <strain evidence="9 10">QSSC 1-22</strain>
    </source>
</reference>
<keyword evidence="3" id="KW-1003">Cell membrane</keyword>
<feature type="transmembrane region" description="Helical" evidence="7">
    <location>
        <begin position="125"/>
        <end position="142"/>
    </location>
</feature>
<keyword evidence="10" id="KW-1185">Reference proteome</keyword>
<dbReference type="GO" id="GO:0005886">
    <property type="term" value="C:plasma membrane"/>
    <property type="evidence" value="ECO:0007669"/>
    <property type="project" value="UniProtKB-SubCell"/>
</dbReference>
<dbReference type="RefSeq" id="WP_163286154.1">
    <property type="nucleotide sequence ID" value="NZ_JAAGVY010000032.1"/>
</dbReference>
<dbReference type="EMBL" id="JAAGVY010000032">
    <property type="protein sequence ID" value="NEN24760.1"/>
    <property type="molecule type" value="Genomic_DNA"/>
</dbReference>
<protein>
    <submittedName>
        <fullName evidence="9">MgtC/SapB family protein</fullName>
    </submittedName>
</protein>
<dbReference type="InterPro" id="IPR003416">
    <property type="entry name" value="MgtC/SapB/SrpB/YhiD_fam"/>
</dbReference>
<organism evidence="9 10">
    <name type="scientific">Cryomorpha ignava</name>
    <dbReference type="NCBI Taxonomy" id="101383"/>
    <lineage>
        <taxon>Bacteria</taxon>
        <taxon>Pseudomonadati</taxon>
        <taxon>Bacteroidota</taxon>
        <taxon>Flavobacteriia</taxon>
        <taxon>Flavobacteriales</taxon>
        <taxon>Cryomorphaceae</taxon>
        <taxon>Cryomorpha</taxon>
    </lineage>
</organism>
<keyword evidence="6 7" id="KW-0472">Membrane</keyword>
<evidence type="ECO:0000256" key="7">
    <source>
        <dbReference type="SAM" id="Phobius"/>
    </source>
</evidence>
<dbReference type="PANTHER" id="PTHR33778">
    <property type="entry name" value="PROTEIN MGTC"/>
    <property type="match status" value="1"/>
</dbReference>
<dbReference type="Proteomes" id="UP000486602">
    <property type="component" value="Unassembled WGS sequence"/>
</dbReference>
<evidence type="ECO:0000313" key="10">
    <source>
        <dbReference type="Proteomes" id="UP000486602"/>
    </source>
</evidence>
<comment type="subcellular location">
    <subcellularLocation>
        <location evidence="1">Cell membrane</location>
        <topology evidence="1">Multi-pass membrane protein</topology>
    </subcellularLocation>
</comment>
<feature type="transmembrane region" description="Helical" evidence="7">
    <location>
        <begin position="78"/>
        <end position="94"/>
    </location>
</feature>
<comment type="caution">
    <text evidence="9">The sequence shown here is derived from an EMBL/GenBank/DDBJ whole genome shotgun (WGS) entry which is preliminary data.</text>
</comment>
<accession>A0A7K3WST7</accession>
<dbReference type="Pfam" id="PF02308">
    <property type="entry name" value="MgtC"/>
    <property type="match status" value="1"/>
</dbReference>
<evidence type="ECO:0000256" key="3">
    <source>
        <dbReference type="ARBA" id="ARBA00022475"/>
    </source>
</evidence>
<evidence type="ECO:0000256" key="5">
    <source>
        <dbReference type="ARBA" id="ARBA00022989"/>
    </source>
</evidence>
<keyword evidence="4 7" id="KW-0812">Transmembrane</keyword>
<dbReference type="PANTHER" id="PTHR33778:SF1">
    <property type="entry name" value="MAGNESIUM TRANSPORTER YHID-RELATED"/>
    <property type="match status" value="1"/>
</dbReference>
<dbReference type="AlphaFoldDB" id="A0A7K3WST7"/>
<feature type="transmembrane region" description="Helical" evidence="7">
    <location>
        <begin position="40"/>
        <end position="58"/>
    </location>
</feature>